<dbReference type="Gene3D" id="3.90.79.20">
    <property type="match status" value="1"/>
</dbReference>
<dbReference type="PANTHER" id="PTHR42904">
    <property type="entry name" value="NUDIX HYDROLASE, NUDC SUBFAMILY"/>
    <property type="match status" value="1"/>
</dbReference>
<dbReference type="EC" id="3.6.1.22" evidence="1"/>
<dbReference type="GO" id="GO:0016787">
    <property type="term" value="F:hydrolase activity"/>
    <property type="evidence" value="ECO:0007669"/>
    <property type="project" value="UniProtKB-KW"/>
</dbReference>
<dbReference type="InterPro" id="IPR015797">
    <property type="entry name" value="NUDIX_hydrolase-like_dom_sf"/>
</dbReference>
<dbReference type="Pfam" id="PF00293">
    <property type="entry name" value="NUDIX"/>
    <property type="match status" value="1"/>
</dbReference>
<dbReference type="InterPro" id="IPR015375">
    <property type="entry name" value="NADH_PPase-like_N"/>
</dbReference>
<organism evidence="1 2">
    <name type="scientific">Aliikangiella maris</name>
    <dbReference type="NCBI Taxonomy" id="3162458"/>
    <lineage>
        <taxon>Bacteria</taxon>
        <taxon>Pseudomonadati</taxon>
        <taxon>Pseudomonadota</taxon>
        <taxon>Gammaproteobacteria</taxon>
        <taxon>Oceanospirillales</taxon>
        <taxon>Pleioneaceae</taxon>
        <taxon>Aliikangiella</taxon>
    </lineage>
</organism>
<gene>
    <name evidence="1" type="primary">nudC</name>
    <name evidence="1" type="ORF">ABVT43_01720</name>
</gene>
<dbReference type="InterPro" id="IPR015376">
    <property type="entry name" value="Znr_NADH_PPase"/>
</dbReference>
<reference evidence="1 2" key="1">
    <citation type="submission" date="2024-06" db="EMBL/GenBank/DDBJ databases">
        <authorList>
            <person name="Li F."/>
        </authorList>
    </citation>
    <scope>NUCLEOTIDE SEQUENCE [LARGE SCALE GENOMIC DNA]</scope>
    <source>
        <strain evidence="1 2">GXAS 311</strain>
    </source>
</reference>
<dbReference type="PANTHER" id="PTHR42904:SF6">
    <property type="entry name" value="NAD-CAPPED RNA HYDROLASE NUDT12"/>
    <property type="match status" value="1"/>
</dbReference>
<evidence type="ECO:0000313" key="2">
    <source>
        <dbReference type="Proteomes" id="UP001548189"/>
    </source>
</evidence>
<dbReference type="CDD" id="cd03429">
    <property type="entry name" value="NUDIX_NADH_pyrophosphatase_Nudt13"/>
    <property type="match status" value="1"/>
</dbReference>
<protein>
    <submittedName>
        <fullName evidence="1">NAD(+) diphosphatase</fullName>
        <ecNumber evidence="1">3.6.1.22</ecNumber>
    </submittedName>
</protein>
<name>A0ABV2BPI4_9GAMM</name>
<dbReference type="InterPro" id="IPR050241">
    <property type="entry name" value="NAD-cap_RNA_hydrolase_NudC"/>
</dbReference>
<evidence type="ECO:0000313" key="1">
    <source>
        <dbReference type="EMBL" id="MET1253832.1"/>
    </source>
</evidence>
<dbReference type="InterPro" id="IPR000086">
    <property type="entry name" value="NUDIX_hydrolase_dom"/>
</dbReference>
<dbReference type="Proteomes" id="UP001548189">
    <property type="component" value="Unassembled WGS sequence"/>
</dbReference>
<dbReference type="InterPro" id="IPR049734">
    <property type="entry name" value="NudC-like_C"/>
</dbReference>
<keyword evidence="2" id="KW-1185">Reference proteome</keyword>
<dbReference type="PROSITE" id="PS51462">
    <property type="entry name" value="NUDIX"/>
    <property type="match status" value="1"/>
</dbReference>
<sequence length="306" mass="35699">MIQVIPINRQAELRTDRSFIEQQRAHPASRHILWYEGQVLFGEIGHYFSSRLIKKYQPLLSNQIYLGEYQQIPYFAHQIIQNNSSFDTFEFKALRAAGLLVDNLDLGLLFYTQGLFNWHNSHQFCGWCGQQSQIIKAGHSRRCVNKKCQKEHFPRIEPAVIFSVENNQSGESQILLARQPVWDEHRYSVLAGFVEHGESLEQAVKRECQEEVGLNIDSVEYISSQPWPFPGSLMLGFACQTTQTEIYLNDNEIEIAEWFNIERFEKSMQQGLLKMPFSVSISRFLIDRWYHKNTGKSLNAFQTQLR</sequence>
<dbReference type="Pfam" id="PF09296">
    <property type="entry name" value="NUDIX-like"/>
    <property type="match status" value="1"/>
</dbReference>
<keyword evidence="1" id="KW-0378">Hydrolase</keyword>
<dbReference type="Pfam" id="PF09297">
    <property type="entry name" value="Zn_ribbon_NUD"/>
    <property type="match status" value="1"/>
</dbReference>
<dbReference type="EMBL" id="JBEVCJ010000001">
    <property type="protein sequence ID" value="MET1253832.1"/>
    <property type="molecule type" value="Genomic_DNA"/>
</dbReference>
<comment type="caution">
    <text evidence="1">The sequence shown here is derived from an EMBL/GenBank/DDBJ whole genome shotgun (WGS) entry which is preliminary data.</text>
</comment>
<proteinExistence type="predicted"/>
<dbReference type="SUPFAM" id="SSF55811">
    <property type="entry name" value="Nudix"/>
    <property type="match status" value="1"/>
</dbReference>
<dbReference type="NCBIfam" id="NF001299">
    <property type="entry name" value="PRK00241.1"/>
    <property type="match status" value="1"/>
</dbReference>
<dbReference type="Gene3D" id="3.90.79.10">
    <property type="entry name" value="Nucleoside Triphosphate Pyrophosphohydrolase"/>
    <property type="match status" value="1"/>
</dbReference>
<accession>A0ABV2BPI4</accession>